<evidence type="ECO:0000256" key="1">
    <source>
        <dbReference type="ARBA" id="ARBA00022490"/>
    </source>
</evidence>
<dbReference type="AlphaFoldDB" id="A0A1W1C8E9"/>
<name>A0A1W1C8E9_9ZZZZ</name>
<sequence>MVIDFVSFYSKLLVKNPDDIKVEINNIDDSSDEITIYAKNEDVGKLIGKEGRMINSIKTVISGCKAKGGRNYRVNVKASS</sequence>
<organism evidence="3">
    <name type="scientific">hydrothermal vent metagenome</name>
    <dbReference type="NCBI Taxonomy" id="652676"/>
    <lineage>
        <taxon>unclassified sequences</taxon>
        <taxon>metagenomes</taxon>
        <taxon>ecological metagenomes</taxon>
    </lineage>
</organism>
<dbReference type="CDD" id="cd22533">
    <property type="entry name" value="KH-II_YlqC-like"/>
    <property type="match status" value="1"/>
</dbReference>
<dbReference type="InterPro" id="IPR009019">
    <property type="entry name" value="KH_sf_prok-type"/>
</dbReference>
<dbReference type="EMBL" id="FPHG01000050">
    <property type="protein sequence ID" value="SFV62015.1"/>
    <property type="molecule type" value="Genomic_DNA"/>
</dbReference>
<dbReference type="Pfam" id="PF13083">
    <property type="entry name" value="KH_KhpA-B"/>
    <property type="match status" value="1"/>
</dbReference>
<keyword evidence="1" id="KW-0963">Cytoplasm</keyword>
<dbReference type="InterPro" id="IPR020627">
    <property type="entry name" value="KhpA"/>
</dbReference>
<evidence type="ECO:0000256" key="2">
    <source>
        <dbReference type="ARBA" id="ARBA00022884"/>
    </source>
</evidence>
<dbReference type="Gene3D" id="3.30.300.20">
    <property type="match status" value="1"/>
</dbReference>
<dbReference type="PANTHER" id="PTHR34654:SF1">
    <property type="entry name" value="RNA-BINDING PROTEIN KHPA"/>
    <property type="match status" value="1"/>
</dbReference>
<dbReference type="PANTHER" id="PTHR34654">
    <property type="entry name" value="UPF0109 PROTEIN SCO5592"/>
    <property type="match status" value="1"/>
</dbReference>
<dbReference type="SUPFAM" id="SSF54814">
    <property type="entry name" value="Prokaryotic type KH domain (KH-domain type II)"/>
    <property type="match status" value="1"/>
</dbReference>
<evidence type="ECO:0000313" key="3">
    <source>
        <dbReference type="EMBL" id="SFV62015.1"/>
    </source>
</evidence>
<gene>
    <name evidence="3" type="ORF">MNB_SV-9-1271</name>
</gene>
<protein>
    <submittedName>
        <fullName evidence="3">KH domain RNA binding protein YlqC</fullName>
    </submittedName>
</protein>
<accession>A0A1W1C8E9</accession>
<keyword evidence="2" id="KW-0694">RNA-binding</keyword>
<dbReference type="GO" id="GO:0003723">
    <property type="term" value="F:RNA binding"/>
    <property type="evidence" value="ECO:0007669"/>
    <property type="project" value="UniProtKB-KW"/>
</dbReference>
<dbReference type="InterPro" id="IPR015946">
    <property type="entry name" value="KH_dom-like_a/b"/>
</dbReference>
<proteinExistence type="predicted"/>
<reference evidence="3" key="1">
    <citation type="submission" date="2016-10" db="EMBL/GenBank/DDBJ databases">
        <authorList>
            <person name="de Groot N.N."/>
        </authorList>
    </citation>
    <scope>NUCLEOTIDE SEQUENCE</scope>
</reference>